<keyword evidence="2" id="KW-1185">Reference proteome</keyword>
<proteinExistence type="predicted"/>
<accession>A0A392PH56</accession>
<evidence type="ECO:0000313" key="1">
    <source>
        <dbReference type="EMBL" id="MCI11433.1"/>
    </source>
</evidence>
<dbReference type="EMBL" id="LXQA010080139">
    <property type="protein sequence ID" value="MCI11433.1"/>
    <property type="molecule type" value="Genomic_DNA"/>
</dbReference>
<protein>
    <submittedName>
        <fullName evidence="1">Uncharacterized protein</fullName>
    </submittedName>
</protein>
<name>A0A392PH56_9FABA</name>
<feature type="non-terminal residue" evidence="1">
    <location>
        <position position="20"/>
    </location>
</feature>
<comment type="caution">
    <text evidence="1">The sequence shown here is derived from an EMBL/GenBank/DDBJ whole genome shotgun (WGS) entry which is preliminary data.</text>
</comment>
<dbReference type="AlphaFoldDB" id="A0A392PH56"/>
<sequence length="20" mass="2138">MPNFCESPQATGLVFAIEPS</sequence>
<evidence type="ECO:0000313" key="2">
    <source>
        <dbReference type="Proteomes" id="UP000265520"/>
    </source>
</evidence>
<organism evidence="1 2">
    <name type="scientific">Trifolium medium</name>
    <dbReference type="NCBI Taxonomy" id="97028"/>
    <lineage>
        <taxon>Eukaryota</taxon>
        <taxon>Viridiplantae</taxon>
        <taxon>Streptophyta</taxon>
        <taxon>Embryophyta</taxon>
        <taxon>Tracheophyta</taxon>
        <taxon>Spermatophyta</taxon>
        <taxon>Magnoliopsida</taxon>
        <taxon>eudicotyledons</taxon>
        <taxon>Gunneridae</taxon>
        <taxon>Pentapetalae</taxon>
        <taxon>rosids</taxon>
        <taxon>fabids</taxon>
        <taxon>Fabales</taxon>
        <taxon>Fabaceae</taxon>
        <taxon>Papilionoideae</taxon>
        <taxon>50 kb inversion clade</taxon>
        <taxon>NPAAA clade</taxon>
        <taxon>Hologalegina</taxon>
        <taxon>IRL clade</taxon>
        <taxon>Trifolieae</taxon>
        <taxon>Trifolium</taxon>
    </lineage>
</organism>
<dbReference type="Proteomes" id="UP000265520">
    <property type="component" value="Unassembled WGS sequence"/>
</dbReference>
<reference evidence="1 2" key="1">
    <citation type="journal article" date="2018" name="Front. Plant Sci.">
        <title>Red Clover (Trifolium pratense) and Zigzag Clover (T. medium) - A Picture of Genomic Similarities and Differences.</title>
        <authorList>
            <person name="Dluhosova J."/>
            <person name="Istvanek J."/>
            <person name="Nedelnik J."/>
            <person name="Repkova J."/>
        </authorList>
    </citation>
    <scope>NUCLEOTIDE SEQUENCE [LARGE SCALE GENOMIC DNA]</scope>
    <source>
        <strain evidence="2">cv. 10/8</strain>
        <tissue evidence="1">Leaf</tissue>
    </source>
</reference>